<accession>A0A3S3T0D2</accession>
<dbReference type="InterPro" id="IPR036866">
    <property type="entry name" value="RibonucZ/Hydroxyglut_hydro"/>
</dbReference>
<dbReference type="EMBL" id="SBIP01000002">
    <property type="protein sequence ID" value="RWX79009.1"/>
    <property type="molecule type" value="Genomic_DNA"/>
</dbReference>
<evidence type="ECO:0000256" key="1">
    <source>
        <dbReference type="SAM" id="SignalP"/>
    </source>
</evidence>
<keyword evidence="2" id="KW-0378">Hydrolase</keyword>
<dbReference type="SUPFAM" id="SSF56281">
    <property type="entry name" value="Metallo-hydrolase/oxidoreductase"/>
    <property type="match status" value="1"/>
</dbReference>
<dbReference type="Pfam" id="PF13483">
    <property type="entry name" value="Lactamase_B_3"/>
    <property type="match status" value="1"/>
</dbReference>
<protein>
    <submittedName>
        <fullName evidence="2">Zn-dependent hydrolase</fullName>
    </submittedName>
</protein>
<name>A0A3S3T0D2_9HYPH</name>
<reference evidence="2 3" key="1">
    <citation type="submission" date="2019-01" db="EMBL/GenBank/DDBJ databases">
        <title>The draft genome of Rhizobium sp. 24NR.</title>
        <authorList>
            <person name="Liu L."/>
            <person name="Liang L."/>
            <person name="Shi S."/>
            <person name="Xu L."/>
            <person name="Wang X."/>
            <person name="Li L."/>
            <person name="Zhang X."/>
        </authorList>
    </citation>
    <scope>NUCLEOTIDE SEQUENCE [LARGE SCALE GENOMIC DNA]</scope>
    <source>
        <strain evidence="2 3">24NR</strain>
    </source>
</reference>
<dbReference type="Gene3D" id="3.60.15.10">
    <property type="entry name" value="Ribonuclease Z/Hydroxyacylglutathione hydrolase-like"/>
    <property type="match status" value="1"/>
</dbReference>
<gene>
    <name evidence="2" type="ORF">EPK99_10580</name>
</gene>
<dbReference type="OrthoDB" id="7343000at2"/>
<keyword evidence="3" id="KW-1185">Reference proteome</keyword>
<dbReference type="GO" id="GO:0016787">
    <property type="term" value="F:hydrolase activity"/>
    <property type="evidence" value="ECO:0007669"/>
    <property type="project" value="UniProtKB-KW"/>
</dbReference>
<feature type="chain" id="PRO_5018525880" evidence="1">
    <location>
        <begin position="23"/>
        <end position="286"/>
    </location>
</feature>
<proteinExistence type="predicted"/>
<dbReference type="Proteomes" id="UP000287687">
    <property type="component" value="Unassembled WGS sequence"/>
</dbReference>
<dbReference type="RefSeq" id="WP_128442984.1">
    <property type="nucleotide sequence ID" value="NZ_SBIP01000002.1"/>
</dbReference>
<dbReference type="PANTHER" id="PTHR39189">
    <property type="entry name" value="UPF0173 METAL-DEPENDENT HYDROLASE YTKL"/>
    <property type="match status" value="1"/>
</dbReference>
<sequence length="286" mass="31106">MILRALALSFGMLGLAAVSAPAQQTPQAGQPQVSQCQAIAGRVPSATYASFEPSVLSSRLMRTALNVSRDEEVKITYVGHSTYFIETPGGIGIATDYSGAYQPSRLPDVVTMNRAHSTHYTLSPDPAIAHVLHGWSDVPGEKAEYRLTVGDVYIRNVVSDTRGWGGQLEENANSIFIFEVAGLCIGHLGHLHFELTEDQYVDIGRLDVVMVPVDGGLTMGADSMSRVVRRLRSSLILPMHRWGPPLDNFLAMFDGKFDVAYARNPVITVSVRSLPKKPTIMVPQGL</sequence>
<organism evidence="2 3">
    <name type="scientific">Neorhizobium lilium</name>
    <dbReference type="NCBI Taxonomy" id="2503024"/>
    <lineage>
        <taxon>Bacteria</taxon>
        <taxon>Pseudomonadati</taxon>
        <taxon>Pseudomonadota</taxon>
        <taxon>Alphaproteobacteria</taxon>
        <taxon>Hyphomicrobiales</taxon>
        <taxon>Rhizobiaceae</taxon>
        <taxon>Rhizobium/Agrobacterium group</taxon>
        <taxon>Neorhizobium</taxon>
    </lineage>
</organism>
<evidence type="ECO:0000313" key="3">
    <source>
        <dbReference type="Proteomes" id="UP000287687"/>
    </source>
</evidence>
<dbReference type="PANTHER" id="PTHR39189:SF1">
    <property type="entry name" value="UPF0173 METAL-DEPENDENT HYDROLASE YTKL"/>
    <property type="match status" value="1"/>
</dbReference>
<evidence type="ECO:0000313" key="2">
    <source>
        <dbReference type="EMBL" id="RWX79009.1"/>
    </source>
</evidence>
<feature type="signal peptide" evidence="1">
    <location>
        <begin position="1"/>
        <end position="22"/>
    </location>
</feature>
<comment type="caution">
    <text evidence="2">The sequence shown here is derived from an EMBL/GenBank/DDBJ whole genome shotgun (WGS) entry which is preliminary data.</text>
</comment>
<keyword evidence="1" id="KW-0732">Signal</keyword>
<dbReference type="AlphaFoldDB" id="A0A3S3T0D2"/>